<organism evidence="1 2">
    <name type="scientific">Tanacetum coccineum</name>
    <dbReference type="NCBI Taxonomy" id="301880"/>
    <lineage>
        <taxon>Eukaryota</taxon>
        <taxon>Viridiplantae</taxon>
        <taxon>Streptophyta</taxon>
        <taxon>Embryophyta</taxon>
        <taxon>Tracheophyta</taxon>
        <taxon>Spermatophyta</taxon>
        <taxon>Magnoliopsida</taxon>
        <taxon>eudicotyledons</taxon>
        <taxon>Gunneridae</taxon>
        <taxon>Pentapetalae</taxon>
        <taxon>asterids</taxon>
        <taxon>campanulids</taxon>
        <taxon>Asterales</taxon>
        <taxon>Asteraceae</taxon>
        <taxon>Asteroideae</taxon>
        <taxon>Anthemideae</taxon>
        <taxon>Anthemidinae</taxon>
        <taxon>Tanacetum</taxon>
    </lineage>
</organism>
<keyword evidence="2" id="KW-1185">Reference proteome</keyword>
<gene>
    <name evidence="1" type="ORF">Tco_0857936</name>
</gene>
<proteinExistence type="predicted"/>
<dbReference type="Proteomes" id="UP001151760">
    <property type="component" value="Unassembled WGS sequence"/>
</dbReference>
<reference evidence="1" key="2">
    <citation type="submission" date="2022-01" db="EMBL/GenBank/DDBJ databases">
        <authorList>
            <person name="Yamashiro T."/>
            <person name="Shiraishi A."/>
            <person name="Satake H."/>
            <person name="Nakayama K."/>
        </authorList>
    </citation>
    <scope>NUCLEOTIDE SEQUENCE</scope>
</reference>
<comment type="caution">
    <text evidence="1">The sequence shown here is derived from an EMBL/GenBank/DDBJ whole genome shotgun (WGS) entry which is preliminary data.</text>
</comment>
<evidence type="ECO:0000313" key="2">
    <source>
        <dbReference type="Proteomes" id="UP001151760"/>
    </source>
</evidence>
<protein>
    <submittedName>
        <fullName evidence="1">Uncharacterized protein</fullName>
    </submittedName>
</protein>
<sequence>MIGTRPLLHIKTQDKRALKIKDQGHKRDLNDHPLGEDSYWVFFVMDSFMKLGYGYAVFAEVNMAYCQTMVLNSFKSWDTAYWLSELVEFLELFVYASKHVLFTNFR</sequence>
<dbReference type="EMBL" id="BQNB010013024">
    <property type="protein sequence ID" value="GJT10894.1"/>
    <property type="molecule type" value="Genomic_DNA"/>
</dbReference>
<name>A0ABQ5B9G8_9ASTR</name>
<accession>A0ABQ5B9G8</accession>
<reference evidence="1" key="1">
    <citation type="journal article" date="2022" name="Int. J. Mol. Sci.">
        <title>Draft Genome of Tanacetum Coccineum: Genomic Comparison of Closely Related Tanacetum-Family Plants.</title>
        <authorList>
            <person name="Yamashiro T."/>
            <person name="Shiraishi A."/>
            <person name="Nakayama K."/>
            <person name="Satake H."/>
        </authorList>
    </citation>
    <scope>NUCLEOTIDE SEQUENCE</scope>
</reference>
<evidence type="ECO:0000313" key="1">
    <source>
        <dbReference type="EMBL" id="GJT10894.1"/>
    </source>
</evidence>